<dbReference type="GO" id="GO:0005840">
    <property type="term" value="C:ribosome"/>
    <property type="evidence" value="ECO:0007669"/>
    <property type="project" value="UniProtKB-KW"/>
</dbReference>
<dbReference type="AlphaFoldDB" id="A0A1T4V938"/>
<dbReference type="CDD" id="cd04301">
    <property type="entry name" value="NAT_SF"/>
    <property type="match status" value="1"/>
</dbReference>
<dbReference type="OrthoDB" id="9813917at2"/>
<evidence type="ECO:0000313" key="5">
    <source>
        <dbReference type="Proteomes" id="UP000190814"/>
    </source>
</evidence>
<evidence type="ECO:0000259" key="3">
    <source>
        <dbReference type="PROSITE" id="PS51186"/>
    </source>
</evidence>
<dbReference type="SUPFAM" id="SSF55729">
    <property type="entry name" value="Acyl-CoA N-acyltransferases (Nat)"/>
    <property type="match status" value="1"/>
</dbReference>
<protein>
    <submittedName>
        <fullName evidence="4">Ribosomal protein S18 acetylase RimI</fullName>
    </submittedName>
</protein>
<proteinExistence type="predicted"/>
<dbReference type="RefSeq" id="WP_078765371.1">
    <property type="nucleotide sequence ID" value="NZ_FUXZ01000003.1"/>
</dbReference>
<keyword evidence="2" id="KW-0012">Acyltransferase</keyword>
<dbReference type="InterPro" id="IPR000182">
    <property type="entry name" value="GNAT_dom"/>
</dbReference>
<sequence length="161" mass="18949">MIREITEDDFEKCINVIRESFMTVAEEFYITKENAPAFTAFATDENKMKQWKYEQHRPMYGYFEDGKLVGYYNLMINEDMCEVGSLCVLPEYRHKNIGKALLDDAISKAKELHSSKMILSIVEENKVLRKWYEDQGFVHLGTKKFDFFPFTCGYLGMELTE</sequence>
<dbReference type="PROSITE" id="PS51186">
    <property type="entry name" value="GNAT"/>
    <property type="match status" value="1"/>
</dbReference>
<keyword evidence="1" id="KW-0808">Transferase</keyword>
<dbReference type="Pfam" id="PF00583">
    <property type="entry name" value="Acetyltransf_1"/>
    <property type="match status" value="1"/>
</dbReference>
<dbReference type="PANTHER" id="PTHR43420">
    <property type="entry name" value="ACETYLTRANSFERASE"/>
    <property type="match status" value="1"/>
</dbReference>
<gene>
    <name evidence="4" type="ORF">SAMN02745111_00479</name>
</gene>
<dbReference type="PANTHER" id="PTHR43420:SF51">
    <property type="entry name" value="PEPTIDYL-LYSINE N-ACETYLTRANSFERASE YIAC"/>
    <property type="match status" value="1"/>
</dbReference>
<evidence type="ECO:0000313" key="4">
    <source>
        <dbReference type="EMBL" id="SKA61490.1"/>
    </source>
</evidence>
<reference evidence="4 5" key="1">
    <citation type="submission" date="2017-02" db="EMBL/GenBank/DDBJ databases">
        <authorList>
            <person name="Peterson S.W."/>
        </authorList>
    </citation>
    <scope>NUCLEOTIDE SEQUENCE [LARGE SCALE GENOMIC DNA]</scope>
    <source>
        <strain evidence="4 5">ATCC 35992</strain>
    </source>
</reference>
<keyword evidence="4" id="KW-0689">Ribosomal protein</keyword>
<dbReference type="STRING" id="39495.SAMN02745111_00479"/>
<organism evidence="4 5">
    <name type="scientific">Eubacterium uniforme</name>
    <dbReference type="NCBI Taxonomy" id="39495"/>
    <lineage>
        <taxon>Bacteria</taxon>
        <taxon>Bacillati</taxon>
        <taxon>Bacillota</taxon>
        <taxon>Clostridia</taxon>
        <taxon>Eubacteriales</taxon>
        <taxon>Eubacteriaceae</taxon>
        <taxon>Eubacterium</taxon>
    </lineage>
</organism>
<dbReference type="Gene3D" id="3.40.630.30">
    <property type="match status" value="1"/>
</dbReference>
<dbReference type="InterPro" id="IPR016181">
    <property type="entry name" value="Acyl_CoA_acyltransferase"/>
</dbReference>
<dbReference type="EMBL" id="FUXZ01000003">
    <property type="protein sequence ID" value="SKA61490.1"/>
    <property type="molecule type" value="Genomic_DNA"/>
</dbReference>
<name>A0A1T4V938_9FIRM</name>
<evidence type="ECO:0000256" key="1">
    <source>
        <dbReference type="ARBA" id="ARBA00022679"/>
    </source>
</evidence>
<feature type="domain" description="N-acetyltransferase" evidence="3">
    <location>
        <begin position="1"/>
        <end position="160"/>
    </location>
</feature>
<dbReference type="GO" id="GO:0016747">
    <property type="term" value="F:acyltransferase activity, transferring groups other than amino-acyl groups"/>
    <property type="evidence" value="ECO:0007669"/>
    <property type="project" value="InterPro"/>
</dbReference>
<keyword evidence="4" id="KW-0687">Ribonucleoprotein</keyword>
<keyword evidence="5" id="KW-1185">Reference proteome</keyword>
<accession>A0A1T4V938</accession>
<dbReference type="InterPro" id="IPR050680">
    <property type="entry name" value="YpeA/RimI_acetyltransf"/>
</dbReference>
<dbReference type="Proteomes" id="UP000190814">
    <property type="component" value="Unassembled WGS sequence"/>
</dbReference>
<evidence type="ECO:0000256" key="2">
    <source>
        <dbReference type="ARBA" id="ARBA00023315"/>
    </source>
</evidence>